<dbReference type="EMBL" id="KZ613484">
    <property type="protein sequence ID" value="PMD20516.1"/>
    <property type="molecule type" value="Genomic_DNA"/>
</dbReference>
<feature type="compositionally biased region" description="Polar residues" evidence="6">
    <location>
        <begin position="377"/>
        <end position="391"/>
    </location>
</feature>
<dbReference type="STRING" id="1745343.A0A2J6Q2S2"/>
<dbReference type="InterPro" id="IPR024758">
    <property type="entry name" value="Inp1"/>
</dbReference>
<dbReference type="GO" id="GO:0005780">
    <property type="term" value="C:extrinsic component of intraperoxisomal membrane"/>
    <property type="evidence" value="ECO:0007669"/>
    <property type="project" value="InterPro"/>
</dbReference>
<evidence type="ECO:0000256" key="4">
    <source>
        <dbReference type="ARBA" id="ARBA00021397"/>
    </source>
</evidence>
<evidence type="ECO:0000256" key="5">
    <source>
        <dbReference type="ARBA" id="ARBA00023136"/>
    </source>
</evidence>
<feature type="region of interest" description="Disordered" evidence="6">
    <location>
        <begin position="179"/>
        <end position="269"/>
    </location>
</feature>
<organism evidence="7 8">
    <name type="scientific">Hyaloscypha hepaticicola</name>
    <dbReference type="NCBI Taxonomy" id="2082293"/>
    <lineage>
        <taxon>Eukaryota</taxon>
        <taxon>Fungi</taxon>
        <taxon>Dikarya</taxon>
        <taxon>Ascomycota</taxon>
        <taxon>Pezizomycotina</taxon>
        <taxon>Leotiomycetes</taxon>
        <taxon>Helotiales</taxon>
        <taxon>Hyaloscyphaceae</taxon>
        <taxon>Hyaloscypha</taxon>
    </lineage>
</organism>
<feature type="region of interest" description="Disordered" evidence="6">
    <location>
        <begin position="1"/>
        <end position="29"/>
    </location>
</feature>
<evidence type="ECO:0000313" key="8">
    <source>
        <dbReference type="Proteomes" id="UP000235672"/>
    </source>
</evidence>
<evidence type="ECO:0000256" key="6">
    <source>
        <dbReference type="SAM" id="MobiDB-lite"/>
    </source>
</evidence>
<protein>
    <recommendedName>
        <fullName evidence="4">Inheritance of peroxisomes protein 1</fullName>
    </recommendedName>
</protein>
<dbReference type="Pfam" id="PF12634">
    <property type="entry name" value="Inp1"/>
    <property type="match status" value="1"/>
</dbReference>
<keyword evidence="5" id="KW-0472">Membrane</keyword>
<evidence type="ECO:0000256" key="3">
    <source>
        <dbReference type="ARBA" id="ARBA00010707"/>
    </source>
</evidence>
<feature type="region of interest" description="Disordered" evidence="6">
    <location>
        <begin position="308"/>
        <end position="391"/>
    </location>
</feature>
<comment type="subcellular location">
    <subcellularLocation>
        <location evidence="2">Peroxisome membrane</location>
        <topology evidence="2">Peripheral membrane protein</topology>
    </subcellularLocation>
</comment>
<comment type="function">
    <text evidence="1">Required for peroxisome inheritance.</text>
</comment>
<dbReference type="Proteomes" id="UP000235672">
    <property type="component" value="Unassembled WGS sequence"/>
</dbReference>
<feature type="region of interest" description="Disordered" evidence="6">
    <location>
        <begin position="415"/>
        <end position="502"/>
    </location>
</feature>
<sequence>MAFPTPETPMKRSFSLPAQPSKAPSSPDPTVEILYTLPSARIVAFTASSTTRPSSSNGSPVAGDQPGTLSWVSRFERTLAVGPLRIYRAPGSVAFMNCANAANALRPILLKSQCWCVDGDSKFVLQIRPPQYWRIEVPNQSAEEKSRVEELKTVLGQVLRFEKTPCPFQRDFTVELPEAPKTPVKKRPWKPVERSKDDPPLFPGPASPHISTPRTSSTNSTSSSPLRDYASSEAGTHVSHLELEGLEEEEEPEGDPEFTYESTNQDPNIPFIDSIVATLDRSRGEKELLQLETQYEPSLVKNSLEPSLLECDVGDPGSEDTTGFDDETDRFSDAADDNQITPRSHHQPTYQPLTFEPEKDDRPQASRSITAPPVLSLITSPPSKQKPNSPLCCSTVIETELEYSSSVESFHSVQSWHSPLAPPSPPASGSSSPTSSYPYPHNNIVLPKKPHHTRDTSEITVIPETPRLWDVNESPNPDFNSRSSSPHPQTPTLVTDGGEKSDEEQFEVLTPPTIKPTIRHRATTSSNSRRRALSPLPPAVNLFSPPRRRSRRLQTARHLPTAIIQKTCEILLSPPSHLFHLMISIASKIAAGEWRGVLSGQGESVHWDFEDEYSSEGWFEDDYGISLPNPHQMKAKTTGANVPGGSWEID</sequence>
<evidence type="ECO:0000256" key="2">
    <source>
        <dbReference type="ARBA" id="ARBA00004421"/>
    </source>
</evidence>
<keyword evidence="8" id="KW-1185">Reference proteome</keyword>
<feature type="region of interest" description="Disordered" evidence="6">
    <location>
        <begin position="518"/>
        <end position="549"/>
    </location>
</feature>
<feature type="compositionally biased region" description="Basic and acidic residues" evidence="6">
    <location>
        <begin position="190"/>
        <end position="199"/>
    </location>
</feature>
<dbReference type="GO" id="GO:0045033">
    <property type="term" value="P:peroxisome inheritance"/>
    <property type="evidence" value="ECO:0007669"/>
    <property type="project" value="InterPro"/>
</dbReference>
<dbReference type="AlphaFoldDB" id="A0A2J6Q2S2"/>
<feature type="compositionally biased region" description="Acidic residues" evidence="6">
    <location>
        <begin position="244"/>
        <end position="258"/>
    </location>
</feature>
<feature type="compositionally biased region" description="Low complexity" evidence="6">
    <location>
        <begin position="427"/>
        <end position="440"/>
    </location>
</feature>
<accession>A0A2J6Q2S2</accession>
<feature type="compositionally biased region" description="Polar residues" evidence="6">
    <location>
        <begin position="473"/>
        <end position="493"/>
    </location>
</feature>
<reference evidence="7 8" key="1">
    <citation type="submission" date="2016-05" db="EMBL/GenBank/DDBJ databases">
        <title>A degradative enzymes factory behind the ericoid mycorrhizal symbiosis.</title>
        <authorList>
            <consortium name="DOE Joint Genome Institute"/>
            <person name="Martino E."/>
            <person name="Morin E."/>
            <person name="Grelet G."/>
            <person name="Kuo A."/>
            <person name="Kohler A."/>
            <person name="Daghino S."/>
            <person name="Barry K."/>
            <person name="Choi C."/>
            <person name="Cichocki N."/>
            <person name="Clum A."/>
            <person name="Copeland A."/>
            <person name="Hainaut M."/>
            <person name="Haridas S."/>
            <person name="Labutti K."/>
            <person name="Lindquist E."/>
            <person name="Lipzen A."/>
            <person name="Khouja H.-R."/>
            <person name="Murat C."/>
            <person name="Ohm R."/>
            <person name="Olson A."/>
            <person name="Spatafora J."/>
            <person name="Veneault-Fourrey C."/>
            <person name="Henrissat B."/>
            <person name="Grigoriev I."/>
            <person name="Martin F."/>
            <person name="Perotto S."/>
        </authorList>
    </citation>
    <scope>NUCLEOTIDE SEQUENCE [LARGE SCALE GENOMIC DNA]</scope>
    <source>
        <strain evidence="7 8">UAMH 7357</strain>
    </source>
</reference>
<comment type="similarity">
    <text evidence="3">Belongs to the INP1 family.</text>
</comment>
<proteinExistence type="inferred from homology"/>
<feature type="compositionally biased region" description="Low complexity" evidence="6">
    <location>
        <begin position="211"/>
        <end position="224"/>
    </location>
</feature>
<feature type="compositionally biased region" description="Polar residues" evidence="6">
    <location>
        <begin position="338"/>
        <end position="352"/>
    </location>
</feature>
<evidence type="ECO:0000313" key="7">
    <source>
        <dbReference type="EMBL" id="PMD20516.1"/>
    </source>
</evidence>
<name>A0A2J6Q2S2_9HELO</name>
<feature type="compositionally biased region" description="Basic residues" evidence="6">
    <location>
        <begin position="518"/>
        <end position="532"/>
    </location>
</feature>
<evidence type="ECO:0000256" key="1">
    <source>
        <dbReference type="ARBA" id="ARBA00003594"/>
    </source>
</evidence>
<gene>
    <name evidence="7" type="ORF">NA56DRAFT_627082</name>
</gene>
<dbReference type="OrthoDB" id="4097008at2759"/>